<dbReference type="Proteomes" id="UP001154266">
    <property type="component" value="Unassembled WGS sequence"/>
</dbReference>
<proteinExistence type="predicted"/>
<organism evidence="1 2">
    <name type="scientific">Mycolicibacterium gadium</name>
    <name type="common">Mycobacterium gadium</name>
    <dbReference type="NCBI Taxonomy" id="1794"/>
    <lineage>
        <taxon>Bacteria</taxon>
        <taxon>Bacillati</taxon>
        <taxon>Actinomycetota</taxon>
        <taxon>Actinomycetes</taxon>
        <taxon>Mycobacteriales</taxon>
        <taxon>Mycobacteriaceae</taxon>
        <taxon>Mycolicibacterium</taxon>
    </lineage>
</organism>
<accession>A0ABT6GR65</accession>
<evidence type="ECO:0000313" key="2">
    <source>
        <dbReference type="Proteomes" id="UP001154266"/>
    </source>
</evidence>
<dbReference type="RefSeq" id="WP_278221383.1">
    <property type="nucleotide sequence ID" value="NZ_JAKZMO010000009.1"/>
</dbReference>
<protein>
    <submittedName>
        <fullName evidence="1">Uncharacterized protein</fullName>
    </submittedName>
</protein>
<dbReference type="EMBL" id="JAKZMO010000009">
    <property type="protein sequence ID" value="MDG5483739.1"/>
    <property type="molecule type" value="Genomic_DNA"/>
</dbReference>
<name>A0ABT6GR65_MYCGU</name>
<keyword evidence="2" id="KW-1185">Reference proteome</keyword>
<gene>
    <name evidence="1" type="ORF">MNO81_13150</name>
</gene>
<comment type="caution">
    <text evidence="1">The sequence shown here is derived from an EMBL/GenBank/DDBJ whole genome shotgun (WGS) entry which is preliminary data.</text>
</comment>
<reference evidence="1" key="1">
    <citation type="journal article" date="2023" name="Environ. Microbiol.">
        <title>The 2-methylpropene degradation pathway in Mycobacteriaceae family strains.</title>
        <authorList>
            <person name="Helbich S."/>
            <person name="Barrantes I."/>
            <person name="Dos Anjos Borges L.G."/>
            <person name="Pieper D.H."/>
            <person name="Vainshtein Y."/>
            <person name="Sohn K."/>
            <person name="Engesser K.H."/>
        </authorList>
    </citation>
    <scope>NUCLEOTIDE SEQUENCE</scope>
    <source>
        <strain evidence="1">IBE100</strain>
    </source>
</reference>
<evidence type="ECO:0000313" key="1">
    <source>
        <dbReference type="EMBL" id="MDG5483739.1"/>
    </source>
</evidence>
<sequence length="45" mass="5099">MKFLLPVTDIGAAREAATPGDRDTAIREIRQAVDDTREGYLFYRV</sequence>